<feature type="compositionally biased region" description="Low complexity" evidence="1">
    <location>
        <begin position="1"/>
        <end position="19"/>
    </location>
</feature>
<organism evidence="2 3">
    <name type="scientific">Rhizopus delemar</name>
    <dbReference type="NCBI Taxonomy" id="936053"/>
    <lineage>
        <taxon>Eukaryota</taxon>
        <taxon>Fungi</taxon>
        <taxon>Fungi incertae sedis</taxon>
        <taxon>Mucoromycota</taxon>
        <taxon>Mucoromycotina</taxon>
        <taxon>Mucoromycetes</taxon>
        <taxon>Mucorales</taxon>
        <taxon>Mucorineae</taxon>
        <taxon>Rhizopodaceae</taxon>
        <taxon>Rhizopus</taxon>
    </lineage>
</organism>
<reference evidence="2 3" key="1">
    <citation type="journal article" date="2020" name="Microb. Genom.">
        <title>Genetic diversity of clinical and environmental Mucorales isolates obtained from an investigation of mucormycosis cases among solid organ transplant recipients.</title>
        <authorList>
            <person name="Nguyen M.H."/>
            <person name="Kaul D."/>
            <person name="Muto C."/>
            <person name="Cheng S.J."/>
            <person name="Richter R.A."/>
            <person name="Bruno V.M."/>
            <person name="Liu G."/>
            <person name="Beyhan S."/>
            <person name="Sundermann A.J."/>
            <person name="Mounaud S."/>
            <person name="Pasculle A.W."/>
            <person name="Nierman W.C."/>
            <person name="Driscoll E."/>
            <person name="Cumbie R."/>
            <person name="Clancy C.J."/>
            <person name="Dupont C.L."/>
        </authorList>
    </citation>
    <scope>NUCLEOTIDE SEQUENCE [LARGE SCALE GENOMIC DNA]</scope>
    <source>
        <strain evidence="2 3">GL24</strain>
    </source>
</reference>
<evidence type="ECO:0000256" key="1">
    <source>
        <dbReference type="SAM" id="MobiDB-lite"/>
    </source>
</evidence>
<comment type="caution">
    <text evidence="2">The sequence shown here is derived from an EMBL/GenBank/DDBJ whole genome shotgun (WGS) entry which is preliminary data.</text>
</comment>
<evidence type="ECO:0000313" key="2">
    <source>
        <dbReference type="EMBL" id="KAG1532637.1"/>
    </source>
</evidence>
<dbReference type="Proteomes" id="UP000740926">
    <property type="component" value="Unassembled WGS sequence"/>
</dbReference>
<evidence type="ECO:0000313" key="3">
    <source>
        <dbReference type="Proteomes" id="UP000740926"/>
    </source>
</evidence>
<proteinExistence type="predicted"/>
<protein>
    <submittedName>
        <fullName evidence="2">Uncharacterized protein</fullName>
    </submittedName>
</protein>
<gene>
    <name evidence="2" type="ORF">G6F50_016150</name>
</gene>
<dbReference type="AlphaFoldDB" id="A0A9P7C2U3"/>
<accession>A0A9P7C2U3</accession>
<dbReference type="EMBL" id="JAANIU010009760">
    <property type="protein sequence ID" value="KAG1532637.1"/>
    <property type="molecule type" value="Genomic_DNA"/>
</dbReference>
<name>A0A9P7C2U3_9FUNG</name>
<feature type="region of interest" description="Disordered" evidence="1">
    <location>
        <begin position="1"/>
        <end position="37"/>
    </location>
</feature>
<keyword evidence="3" id="KW-1185">Reference proteome</keyword>
<sequence>MRSQCGAFAGTAGARAAAGRGHRTFGLRPGPAALPRRHRQLPGRADRAVHPAAIAAAAGRPAVAAGADLGAPEQGLGRWFPAR</sequence>